<accession>A0A284VKR9</accession>
<proteinExistence type="predicted"/>
<dbReference type="EMBL" id="FZMP01000045">
    <property type="protein sequence ID" value="SNQ59865.1"/>
    <property type="molecule type" value="Genomic_DNA"/>
</dbReference>
<reference evidence="2" key="1">
    <citation type="submission" date="2017-06" db="EMBL/GenBank/DDBJ databases">
        <authorList>
            <person name="Cremers G."/>
        </authorList>
    </citation>
    <scope>NUCLEOTIDE SEQUENCE [LARGE SCALE GENOMIC DNA]</scope>
</reference>
<organism evidence="1 2">
    <name type="scientific">Candidatus Methanoperedens nitratireducens</name>
    <dbReference type="NCBI Taxonomy" id="1392998"/>
    <lineage>
        <taxon>Archaea</taxon>
        <taxon>Methanobacteriati</taxon>
        <taxon>Methanobacteriota</taxon>
        <taxon>Stenosarchaea group</taxon>
        <taxon>Methanomicrobia</taxon>
        <taxon>Methanosarcinales</taxon>
        <taxon>ANME-2 cluster</taxon>
        <taxon>Candidatus Methanoperedentaceae</taxon>
        <taxon>Candidatus Methanoperedens</taxon>
    </lineage>
</organism>
<evidence type="ECO:0000313" key="2">
    <source>
        <dbReference type="Proteomes" id="UP000218615"/>
    </source>
</evidence>
<dbReference type="InterPro" id="IPR019205">
    <property type="entry name" value="DUF2080_transposon-encoded"/>
</dbReference>
<evidence type="ECO:0000313" key="1">
    <source>
        <dbReference type="EMBL" id="SNQ59865.1"/>
    </source>
</evidence>
<dbReference type="Proteomes" id="UP000218615">
    <property type="component" value="Unassembled WGS sequence"/>
</dbReference>
<gene>
    <name evidence="1" type="ORF">MNV_1390006</name>
</gene>
<dbReference type="AlphaFoldDB" id="A0A284VKR9"/>
<name>A0A284VKR9_9EURY</name>
<dbReference type="OrthoDB" id="144464at2157"/>
<sequence>MKKVAIQAQTHIEIDGIEGFFIRKVTKFGNSAKVDCPKEYINRTVYLVII</sequence>
<dbReference type="NCBIfam" id="NF033496">
    <property type="entry name" value="DUF2080_fam_acc"/>
    <property type="match status" value="1"/>
</dbReference>
<dbReference type="Pfam" id="PF09853">
    <property type="entry name" value="DUF2080"/>
    <property type="match status" value="1"/>
</dbReference>
<dbReference type="RefSeq" id="WP_096204169.1">
    <property type="nucleotide sequence ID" value="NZ_FZMP01000045.1"/>
</dbReference>
<protein>
    <submittedName>
        <fullName evidence="1">Transposon-encoded protein</fullName>
    </submittedName>
</protein>
<keyword evidence="2" id="KW-1185">Reference proteome</keyword>